<sequence length="180" mass="19724">MSRQETAVEPDRPGAEVPTDAGRRSRQGALVLMVLGAAALVSQLDGPTHQRLGPWLDSLSAWQRAALGLAVGAVAAAPRLLKLLPEVWRRVRWPVDAVTVLAGIWVCTVWINPRGGSGFRWAEYRDDAGWFIPASVATFLAVVVAVEVLASRARARREQLAYAALLARERAEVSARRRRR</sequence>
<keyword evidence="2" id="KW-1133">Transmembrane helix</keyword>
<keyword evidence="2" id="KW-0472">Membrane</keyword>
<feature type="transmembrane region" description="Helical" evidence="2">
    <location>
        <begin position="64"/>
        <end position="81"/>
    </location>
</feature>
<proteinExistence type="predicted"/>
<keyword evidence="2" id="KW-0812">Transmembrane</keyword>
<organism evidence="3 4">
    <name type="scientific">Blastococcus xanthinilyticus</name>
    <dbReference type="NCBI Taxonomy" id="1564164"/>
    <lineage>
        <taxon>Bacteria</taxon>
        <taxon>Bacillati</taxon>
        <taxon>Actinomycetota</taxon>
        <taxon>Actinomycetes</taxon>
        <taxon>Geodermatophilales</taxon>
        <taxon>Geodermatophilaceae</taxon>
        <taxon>Blastococcus</taxon>
    </lineage>
</organism>
<feature type="transmembrane region" description="Helical" evidence="2">
    <location>
        <begin position="93"/>
        <end position="111"/>
    </location>
</feature>
<protein>
    <submittedName>
        <fullName evidence="3">Uncharacterized protein</fullName>
    </submittedName>
</protein>
<dbReference type="EMBL" id="VNHW01000001">
    <property type="protein sequence ID" value="TYP90406.1"/>
    <property type="molecule type" value="Genomic_DNA"/>
</dbReference>
<feature type="transmembrane region" description="Helical" evidence="2">
    <location>
        <begin position="131"/>
        <end position="150"/>
    </location>
</feature>
<feature type="region of interest" description="Disordered" evidence="1">
    <location>
        <begin position="1"/>
        <end position="23"/>
    </location>
</feature>
<dbReference type="Proteomes" id="UP000322499">
    <property type="component" value="Unassembled WGS sequence"/>
</dbReference>
<reference evidence="3 4" key="1">
    <citation type="submission" date="2019-07" db="EMBL/GenBank/DDBJ databases">
        <title>Genomic Encyclopedia of Archaeal and Bacterial Type Strains, Phase II (KMG-II): from individual species to whole genera.</title>
        <authorList>
            <person name="Goeker M."/>
        </authorList>
    </citation>
    <scope>NUCLEOTIDE SEQUENCE [LARGE SCALE GENOMIC DNA]</scope>
    <source>
        <strain evidence="3 4">DSM 46842</strain>
    </source>
</reference>
<accession>A0A5S5D5H7</accession>
<gene>
    <name evidence="3" type="ORF">BD833_101124</name>
</gene>
<dbReference type="RefSeq" id="WP_166531193.1">
    <property type="nucleotide sequence ID" value="NZ_VNHW01000001.1"/>
</dbReference>
<dbReference type="AlphaFoldDB" id="A0A5S5D5H7"/>
<evidence type="ECO:0000313" key="4">
    <source>
        <dbReference type="Proteomes" id="UP000322499"/>
    </source>
</evidence>
<feature type="transmembrane region" description="Helical" evidence="2">
    <location>
        <begin position="28"/>
        <end position="44"/>
    </location>
</feature>
<evidence type="ECO:0000256" key="1">
    <source>
        <dbReference type="SAM" id="MobiDB-lite"/>
    </source>
</evidence>
<evidence type="ECO:0000313" key="3">
    <source>
        <dbReference type="EMBL" id="TYP90406.1"/>
    </source>
</evidence>
<comment type="caution">
    <text evidence="3">The sequence shown here is derived from an EMBL/GenBank/DDBJ whole genome shotgun (WGS) entry which is preliminary data.</text>
</comment>
<keyword evidence="4" id="KW-1185">Reference proteome</keyword>
<name>A0A5S5D5H7_9ACTN</name>
<evidence type="ECO:0000256" key="2">
    <source>
        <dbReference type="SAM" id="Phobius"/>
    </source>
</evidence>